<dbReference type="PANTHER" id="PTHR46268">
    <property type="entry name" value="STRESS RESPONSE PROTEIN NHAX"/>
    <property type="match status" value="1"/>
</dbReference>
<comment type="caution">
    <text evidence="3">The sequence shown here is derived from an EMBL/GenBank/DDBJ whole genome shotgun (WGS) entry which is preliminary data.</text>
</comment>
<sequence length="142" mass="14775">MYRVLAPIDTNEDRADAIVQTIADLPGDSSDVAVVVLNVLEEFGGVDDGGQVTSADVYDEESLPAAVTTAATALESAVDTVETRREHGDPAELILGVADEIDADAIVLSGRRRSPAGKVLFGSVTQAVILGTNRPVTVAPME</sequence>
<dbReference type="eggNOG" id="arCOG03050">
    <property type="taxonomic scope" value="Archaea"/>
</dbReference>
<dbReference type="InterPro" id="IPR014729">
    <property type="entry name" value="Rossmann-like_a/b/a_fold"/>
</dbReference>
<dbReference type="CDD" id="cd00293">
    <property type="entry name" value="USP-like"/>
    <property type="match status" value="1"/>
</dbReference>
<gene>
    <name evidence="3" type="ORF">C493_18696</name>
</gene>
<accession>L9WLX4</accession>
<dbReference type="STRING" id="1227499.C493_18696"/>
<dbReference type="PANTHER" id="PTHR46268:SF6">
    <property type="entry name" value="UNIVERSAL STRESS PROTEIN UP12"/>
    <property type="match status" value="1"/>
</dbReference>
<protein>
    <submittedName>
        <fullName evidence="3">UspA domain-containing protein</fullName>
    </submittedName>
</protein>
<feature type="domain" description="UspA" evidence="2">
    <location>
        <begin position="3"/>
        <end position="139"/>
    </location>
</feature>
<dbReference type="EMBL" id="AOHZ01000085">
    <property type="protein sequence ID" value="ELY50464.1"/>
    <property type="molecule type" value="Genomic_DNA"/>
</dbReference>
<dbReference type="SUPFAM" id="SSF52402">
    <property type="entry name" value="Adenine nucleotide alpha hydrolases-like"/>
    <property type="match status" value="1"/>
</dbReference>
<evidence type="ECO:0000256" key="1">
    <source>
        <dbReference type="ARBA" id="ARBA00008791"/>
    </source>
</evidence>
<dbReference type="Pfam" id="PF00582">
    <property type="entry name" value="Usp"/>
    <property type="match status" value="1"/>
</dbReference>
<evidence type="ECO:0000313" key="4">
    <source>
        <dbReference type="Proteomes" id="UP000011602"/>
    </source>
</evidence>
<dbReference type="PRINTS" id="PR01438">
    <property type="entry name" value="UNVRSLSTRESS"/>
</dbReference>
<reference evidence="3 4" key="1">
    <citation type="journal article" date="2014" name="PLoS Genet.">
        <title>Phylogenetically driven sequencing of extremely halophilic archaea reveals strategies for static and dynamic osmo-response.</title>
        <authorList>
            <person name="Becker E.A."/>
            <person name="Seitzer P.M."/>
            <person name="Tritt A."/>
            <person name="Larsen D."/>
            <person name="Krusor M."/>
            <person name="Yao A.I."/>
            <person name="Wu D."/>
            <person name="Madern D."/>
            <person name="Eisen J.A."/>
            <person name="Darling A.E."/>
            <person name="Facciotti M.T."/>
        </authorList>
    </citation>
    <scope>NUCLEOTIDE SEQUENCE [LARGE SCALE GENOMIC DNA]</scope>
    <source>
        <strain evidence="3 4">JCM 12255</strain>
    </source>
</reference>
<proteinExistence type="inferred from homology"/>
<dbReference type="OrthoDB" id="281037at2157"/>
<name>L9WLX4_9EURY</name>
<dbReference type="PATRIC" id="fig|1227499.3.peg.3850"/>
<dbReference type="InterPro" id="IPR006016">
    <property type="entry name" value="UspA"/>
</dbReference>
<dbReference type="AlphaFoldDB" id="L9WLX4"/>
<comment type="similarity">
    <text evidence="1">Belongs to the universal stress protein A family.</text>
</comment>
<dbReference type="RefSeq" id="WP_007260997.1">
    <property type="nucleotide sequence ID" value="NZ_AOHZ01000085.1"/>
</dbReference>
<keyword evidence="4" id="KW-1185">Reference proteome</keyword>
<evidence type="ECO:0000313" key="3">
    <source>
        <dbReference type="EMBL" id="ELY50464.1"/>
    </source>
</evidence>
<evidence type="ECO:0000259" key="2">
    <source>
        <dbReference type="Pfam" id="PF00582"/>
    </source>
</evidence>
<dbReference type="Gene3D" id="3.40.50.620">
    <property type="entry name" value="HUPs"/>
    <property type="match status" value="1"/>
</dbReference>
<dbReference type="InterPro" id="IPR006015">
    <property type="entry name" value="Universal_stress_UspA"/>
</dbReference>
<dbReference type="Proteomes" id="UP000011602">
    <property type="component" value="Unassembled WGS sequence"/>
</dbReference>
<organism evidence="3 4">
    <name type="scientific">Natronolimnohabitans innermongolicus JCM 12255</name>
    <dbReference type="NCBI Taxonomy" id="1227499"/>
    <lineage>
        <taxon>Archaea</taxon>
        <taxon>Methanobacteriati</taxon>
        <taxon>Methanobacteriota</taxon>
        <taxon>Stenosarchaea group</taxon>
        <taxon>Halobacteria</taxon>
        <taxon>Halobacteriales</taxon>
        <taxon>Natrialbaceae</taxon>
        <taxon>Natronolimnohabitans</taxon>
    </lineage>
</organism>